<dbReference type="SUPFAM" id="SSF46785">
    <property type="entry name" value="Winged helix' DNA-binding domain"/>
    <property type="match status" value="1"/>
</dbReference>
<dbReference type="GO" id="GO:0009089">
    <property type="term" value="P:lysine biosynthetic process via diaminopimelate"/>
    <property type="evidence" value="ECO:0007669"/>
    <property type="project" value="TreeGrafter"/>
</dbReference>
<dbReference type="Gene3D" id="1.10.10.10">
    <property type="entry name" value="Winged helix-like DNA-binding domain superfamily/Winged helix DNA-binding domain"/>
    <property type="match status" value="1"/>
</dbReference>
<organism evidence="6 7">
    <name type="scientific">Burkholderia cepacia GG4</name>
    <dbReference type="NCBI Taxonomy" id="1009846"/>
    <lineage>
        <taxon>Bacteria</taxon>
        <taxon>Pseudomonadati</taxon>
        <taxon>Pseudomonadota</taxon>
        <taxon>Betaproteobacteria</taxon>
        <taxon>Burkholderiales</taxon>
        <taxon>Burkholderiaceae</taxon>
        <taxon>Burkholderia</taxon>
        <taxon>Burkholderia cepacia complex</taxon>
    </lineage>
</organism>
<dbReference type="Proteomes" id="UP000032866">
    <property type="component" value="Chromosome 2"/>
</dbReference>
<dbReference type="InterPro" id="IPR036388">
    <property type="entry name" value="WH-like_DNA-bd_sf"/>
</dbReference>
<dbReference type="Pfam" id="PF00126">
    <property type="entry name" value="HTH_1"/>
    <property type="match status" value="1"/>
</dbReference>
<dbReference type="GO" id="GO:0003700">
    <property type="term" value="F:DNA-binding transcription factor activity"/>
    <property type="evidence" value="ECO:0007669"/>
    <property type="project" value="InterPro"/>
</dbReference>
<reference evidence="6 7" key="1">
    <citation type="journal article" date="2012" name="J. Bacteriol.">
        <title>Complete Genome Sequence of Burkholderia sp. Strain GG4, a Betaproteobacterium That Reduces 3-Oxo-N-Acylhomoserine Lactones and Produces Different N-Acylhomoserine Lactones.</title>
        <authorList>
            <person name="Hong K.W."/>
            <person name="Koh C.L."/>
            <person name="Sam C.K."/>
            <person name="Yin W.F."/>
            <person name="Chan K.G."/>
        </authorList>
    </citation>
    <scope>NUCLEOTIDE SEQUENCE [LARGE SCALE GENOMIC DNA]</scope>
    <source>
        <strain evidence="6 7">GG4</strain>
    </source>
</reference>
<dbReference type="KEGG" id="bct:GEM_3597"/>
<dbReference type="EMBL" id="CP003775">
    <property type="protein sequence ID" value="AFQ49988.1"/>
    <property type="molecule type" value="Genomic_DNA"/>
</dbReference>
<name>A0A9W3K3B4_BURCE</name>
<dbReference type="InterPro" id="IPR000847">
    <property type="entry name" value="LysR_HTH_N"/>
</dbReference>
<dbReference type="NCBIfam" id="NF008239">
    <property type="entry name" value="PRK11013.1"/>
    <property type="match status" value="1"/>
</dbReference>
<gene>
    <name evidence="6" type="ORF">GEM_3597</name>
</gene>
<dbReference type="PANTHER" id="PTHR30427:SF1">
    <property type="entry name" value="TRANSCRIPTIONAL ACTIVATOR PROTEIN LYSR"/>
    <property type="match status" value="1"/>
</dbReference>
<evidence type="ECO:0000256" key="2">
    <source>
        <dbReference type="ARBA" id="ARBA00023015"/>
    </source>
</evidence>
<keyword evidence="4" id="KW-0804">Transcription</keyword>
<accession>A0A9W3K3B4</accession>
<dbReference type="Pfam" id="PF03466">
    <property type="entry name" value="LysR_substrate"/>
    <property type="match status" value="1"/>
</dbReference>
<evidence type="ECO:0000313" key="6">
    <source>
        <dbReference type="EMBL" id="AFQ49988.1"/>
    </source>
</evidence>
<dbReference type="PROSITE" id="PS50931">
    <property type="entry name" value="HTH_LYSR"/>
    <property type="match status" value="1"/>
</dbReference>
<dbReference type="SUPFAM" id="SSF53850">
    <property type="entry name" value="Periplasmic binding protein-like II"/>
    <property type="match status" value="1"/>
</dbReference>
<protein>
    <submittedName>
        <fullName evidence="6">DNA-binding transcriptional regulator LysR</fullName>
    </submittedName>
</protein>
<dbReference type="InterPro" id="IPR005119">
    <property type="entry name" value="LysR_subst-bd"/>
</dbReference>
<keyword evidence="3 6" id="KW-0238">DNA-binding</keyword>
<evidence type="ECO:0000256" key="1">
    <source>
        <dbReference type="ARBA" id="ARBA00009437"/>
    </source>
</evidence>
<dbReference type="GO" id="GO:0010628">
    <property type="term" value="P:positive regulation of gene expression"/>
    <property type="evidence" value="ECO:0007669"/>
    <property type="project" value="TreeGrafter"/>
</dbReference>
<keyword evidence="2" id="KW-0805">Transcription regulation</keyword>
<evidence type="ECO:0000256" key="3">
    <source>
        <dbReference type="ARBA" id="ARBA00023125"/>
    </source>
</evidence>
<evidence type="ECO:0000256" key="4">
    <source>
        <dbReference type="ARBA" id="ARBA00023163"/>
    </source>
</evidence>
<dbReference type="Gene3D" id="3.40.190.290">
    <property type="match status" value="1"/>
</dbReference>
<sequence length="328" mass="36164">MMRLNGYTVKCLFIDIRFILDIVAMLTHRHIEVFRALMVTGSTTRAAEMLYTSQPTISRELARMEQVVGFALFERTHGRLRPTMAALTLFDDVRLAYVGLERIAATAARLREFRDGQLSVIALPAFSHAILPGACRRFHHAHAGVSVSVATQESPVLEEWLTAQRYDLGLTEHDVAPAGTVLTPLLEVDEVCVLPDGHPLLAQHAIDLADLADRPFVSLSLNDPYRILIDEAFAQLGVAPRSVVETPSAVSVCAFVRQGLGAAIVNPLTALDFVGRDLHVRPLTRSFPYRVSVIVPEHRPKSLLVDAFAEALRGEATAIRRRLAALPR</sequence>
<dbReference type="InterPro" id="IPR036390">
    <property type="entry name" value="WH_DNA-bd_sf"/>
</dbReference>
<evidence type="ECO:0000259" key="5">
    <source>
        <dbReference type="PROSITE" id="PS50931"/>
    </source>
</evidence>
<dbReference type="GO" id="GO:0043565">
    <property type="term" value="F:sequence-specific DNA binding"/>
    <property type="evidence" value="ECO:0007669"/>
    <property type="project" value="TreeGrafter"/>
</dbReference>
<proteinExistence type="inferred from homology"/>
<dbReference type="AlphaFoldDB" id="A0A9W3K3B4"/>
<dbReference type="PRINTS" id="PR00039">
    <property type="entry name" value="HTHLYSR"/>
</dbReference>
<evidence type="ECO:0000313" key="7">
    <source>
        <dbReference type="Proteomes" id="UP000032866"/>
    </source>
</evidence>
<comment type="similarity">
    <text evidence="1">Belongs to the LysR transcriptional regulatory family.</text>
</comment>
<dbReference type="PANTHER" id="PTHR30427">
    <property type="entry name" value="TRANSCRIPTIONAL ACTIVATOR PROTEIN LYSR"/>
    <property type="match status" value="1"/>
</dbReference>
<feature type="domain" description="HTH lysR-type" evidence="5">
    <location>
        <begin position="26"/>
        <end position="83"/>
    </location>
</feature>